<evidence type="ECO:0000313" key="2">
    <source>
        <dbReference type="EMBL" id="MQS03688.1"/>
    </source>
</evidence>
<accession>A0A5P0YTU0</accession>
<reference evidence="2 3" key="1">
    <citation type="submission" date="2019-10" db="EMBL/GenBank/DDBJ databases">
        <title>Streptomyces sp. nov., a novel actinobacterium isolated from alkaline environment.</title>
        <authorList>
            <person name="Golinska P."/>
        </authorList>
    </citation>
    <scope>NUCLEOTIDE SEQUENCE [LARGE SCALE GENOMIC DNA]</scope>
    <source>
        <strain evidence="2 3">OF1</strain>
    </source>
</reference>
<sequence length="73" mass="7966">MLITRVDGGGERDVRRVVDHVKLCLVPTLAAHGMAWCDAPPPVVPSPGFRAGAELGTDELRVLLHALRRWSAR</sequence>
<dbReference type="Proteomes" id="UP000320857">
    <property type="component" value="Unassembled WGS sequence"/>
</dbReference>
<evidence type="ECO:0000313" key="1">
    <source>
        <dbReference type="EMBL" id="MBB1261623.1"/>
    </source>
</evidence>
<reference evidence="4" key="2">
    <citation type="submission" date="2020-05" db="EMBL/GenBank/DDBJ databases">
        <title>Classification of alakaliphilic streptomycetes isolated from an alkaline soil next to Lonar Crater, India and a proposal for the recognition of Streptomyces alkaliterrae sp. nov.</title>
        <authorList>
            <person name="Golinska P."/>
        </authorList>
    </citation>
    <scope>NUCLEOTIDE SEQUENCE [LARGE SCALE GENOMIC DNA]</scope>
    <source>
        <strain evidence="4">OF8</strain>
    </source>
</reference>
<evidence type="ECO:0000313" key="4">
    <source>
        <dbReference type="Proteomes" id="UP000517765"/>
    </source>
</evidence>
<reference evidence="1" key="3">
    <citation type="journal article" name="Syst. Appl. Microbiol.">
        <title>Streptomyces alkaliterrae sp. nov., isolated from an alkaline soil, and emended descriptions of Streptomyces alkaliphilus, Streptomyces calidiresistens and Streptomyces durbertensis.</title>
        <authorList>
            <person name="Swiecimska M."/>
            <person name="Golinska P."/>
            <person name="Nouioui I."/>
            <person name="Wypij M."/>
            <person name="Rai M."/>
            <person name="Sangal V."/>
            <person name="Goodfellow M."/>
        </authorList>
    </citation>
    <scope>NUCLEOTIDE SEQUENCE</scope>
    <source>
        <strain evidence="1">OF8</strain>
    </source>
</reference>
<evidence type="ECO:0000313" key="3">
    <source>
        <dbReference type="Proteomes" id="UP000320857"/>
    </source>
</evidence>
<dbReference type="EMBL" id="JABJXA010000191">
    <property type="protein sequence ID" value="MBB1261623.1"/>
    <property type="molecule type" value="Genomic_DNA"/>
</dbReference>
<dbReference type="Proteomes" id="UP000517765">
    <property type="component" value="Unassembled WGS sequence"/>
</dbReference>
<dbReference type="AlphaFoldDB" id="A0A5P0YTU0"/>
<keyword evidence="3" id="KW-1185">Reference proteome</keyword>
<protein>
    <submittedName>
        <fullName evidence="2">Uncharacterized protein</fullName>
    </submittedName>
</protein>
<name>A0A5P0YTU0_9ACTN</name>
<dbReference type="EMBL" id="VJYK02000193">
    <property type="protein sequence ID" value="MQS03688.1"/>
    <property type="molecule type" value="Genomic_DNA"/>
</dbReference>
<proteinExistence type="predicted"/>
<organism evidence="2 3">
    <name type="scientific">Streptomyces alkaliterrae</name>
    <dbReference type="NCBI Taxonomy" id="2213162"/>
    <lineage>
        <taxon>Bacteria</taxon>
        <taxon>Bacillati</taxon>
        <taxon>Actinomycetota</taxon>
        <taxon>Actinomycetes</taxon>
        <taxon>Kitasatosporales</taxon>
        <taxon>Streptomycetaceae</taxon>
        <taxon>Streptomyces</taxon>
    </lineage>
</organism>
<gene>
    <name evidence="2" type="ORF">FNX44_017785</name>
    <name evidence="1" type="ORF">H3147_22820</name>
</gene>
<dbReference type="RefSeq" id="WP_143649255.1">
    <property type="nucleotide sequence ID" value="NZ_JABJXA010000191.1"/>
</dbReference>
<comment type="caution">
    <text evidence="2">The sequence shown here is derived from an EMBL/GenBank/DDBJ whole genome shotgun (WGS) entry which is preliminary data.</text>
</comment>